<sequence>MDADTRLTPYELIPVLRVSGNAVDSPTEPVKASSLRCLDGREEQLWLGSSDGIVRTYCLERMSDGSSGYVRSDEKRLSASTQGKAPSAIERLFVLPNINKALILTGGALTFHSLLQGGKRISSALERPKEIKGVLGLVLDDGGKSPAGRASEQGSGQSSINICVIRRRVIIWQRIAPSGVETLREIPLPSDMGIIHYAVLRGSTLAVADSVGMYSLIDLSSASMIPLVSFTQDHEQTPSPIATRQDAPDPMASVDGSAQESISSKPSSSSGPAFNLTPSHRPAIASIGSDEFLLATHNGKTSLGLFVRESGEPCRGTIEWTSNVKSLVVDRAHVLALLRNDTVEVHSLTSQELLQRIACTEDLLPRSLRLLGRASSACSITVPRRSDASPELSKVAIALTSGAISSAMNTPASKATTTVSIAPAHPNVLVLGKTAIAALSVPSMLSQADALFAKHAIDQVVHLLGQSNVDRLASRDEQNYIRARAGLACLAFGDRERALLLLKKANLDPRLYFFLAPAVTATLLTLDDEAVTFAGLQPLWLEVRRALAATSVEDSRSANEDFLLSLLRSWRADRRQRARSPGLRIDVTVDTALAIILIDHSKETELFELLQHPLQDVDIGHLAAHLRARDRQNLMVDVYDRLGPAYADILLQCLKDLIDSAVTDAQSRAEYFTRVEALLTAVTDKELLLSSGIWLMRHSRPSGVSLLTAPPNDIILDSAVVFRELKQLDGDIADAYLESTILADQQHDRHLHAELVQRYLDRLNTMMSETLCIERFAALSNGYAAYSGDYASYLCSCFKPSQGDQALGLRLKLMLFLHASSSYDAHAMLDRLANSSLSFEATIVASKLDGVPHQDVLHRLLIDLRDSQSALLYCKLGLVLSGTACDAIASKLGIVIPGGAKIKSEQHLTTEEQRARSQAALQIASSSPSGASVLADILDKTTHLFSPRLEAPEVAPKDMPLSSFRSVIRRSLREVLHTRIECDILKHLQTAHNLRVSLEVWEMQKQIGGTLAESSLPSDDEQADRQAADSIALEEKLLQLVKAKEQ</sequence>
<dbReference type="GO" id="GO:0006914">
    <property type="term" value="P:autophagy"/>
    <property type="evidence" value="ECO:0007669"/>
    <property type="project" value="TreeGrafter"/>
</dbReference>
<gene>
    <name evidence="7" type="primary">Mo06465</name>
    <name evidence="7" type="ORF">E5Q_06465</name>
</gene>
<evidence type="ECO:0000259" key="6">
    <source>
        <dbReference type="PROSITE" id="PS50219"/>
    </source>
</evidence>
<dbReference type="GO" id="GO:0015031">
    <property type="term" value="P:protein transport"/>
    <property type="evidence" value="ECO:0007669"/>
    <property type="project" value="UniProtKB-KW"/>
</dbReference>
<evidence type="ECO:0000256" key="3">
    <source>
        <dbReference type="ARBA" id="ARBA00022490"/>
    </source>
</evidence>
<dbReference type="GO" id="GO:0034058">
    <property type="term" value="P:endosomal vesicle fusion"/>
    <property type="evidence" value="ECO:0007669"/>
    <property type="project" value="TreeGrafter"/>
</dbReference>
<reference evidence="7 8" key="1">
    <citation type="journal article" date="2011" name="J. Gen. Appl. Microbiol.">
        <title>Draft genome sequencing of the enigmatic basidiomycete Mixia osmundae.</title>
        <authorList>
            <person name="Nishida H."/>
            <person name="Nagatsuka Y."/>
            <person name="Sugiyama J."/>
        </authorList>
    </citation>
    <scope>NUCLEOTIDE SEQUENCE [LARGE SCALE GENOMIC DNA]</scope>
    <source>
        <strain evidence="8">CBS 9802 / IAM 14324 / JCM 22182 / KY 12970</strain>
    </source>
</reference>
<dbReference type="HOGENOM" id="CLU_004400_0_0_1"/>
<comment type="caution">
    <text evidence="7">The sequence shown here is derived from an EMBL/GenBank/DDBJ whole genome shotgun (WGS) entry which is preliminary data.</text>
</comment>
<evidence type="ECO:0000256" key="1">
    <source>
        <dbReference type="ARBA" id="ARBA00004496"/>
    </source>
</evidence>
<protein>
    <recommendedName>
        <fullName evidence="6">CNH domain-containing protein</fullName>
    </recommendedName>
</protein>
<dbReference type="InterPro" id="IPR032914">
    <property type="entry name" value="Vam6/VPS39/TRAP1"/>
</dbReference>
<organism evidence="7 8">
    <name type="scientific">Mixia osmundae (strain CBS 9802 / IAM 14324 / JCM 22182 / KY 12970)</name>
    <dbReference type="NCBI Taxonomy" id="764103"/>
    <lineage>
        <taxon>Eukaryota</taxon>
        <taxon>Fungi</taxon>
        <taxon>Dikarya</taxon>
        <taxon>Basidiomycota</taxon>
        <taxon>Pucciniomycotina</taxon>
        <taxon>Mixiomycetes</taxon>
        <taxon>Mixiales</taxon>
        <taxon>Mixiaceae</taxon>
        <taxon>Mixia</taxon>
    </lineage>
</organism>
<dbReference type="EMBL" id="BABT02000234">
    <property type="protein sequence ID" value="GAA99762.1"/>
    <property type="molecule type" value="Genomic_DNA"/>
</dbReference>
<keyword evidence="4" id="KW-0653">Protein transport</keyword>
<dbReference type="PANTHER" id="PTHR12894">
    <property type="entry name" value="CNH DOMAIN CONTAINING"/>
    <property type="match status" value="1"/>
</dbReference>
<dbReference type="OMA" id="NAYIMLM"/>
<dbReference type="STRING" id="764103.G7EAA2"/>
<dbReference type="InterPro" id="IPR001180">
    <property type="entry name" value="CNH_dom"/>
</dbReference>
<dbReference type="GO" id="GO:0016020">
    <property type="term" value="C:membrane"/>
    <property type="evidence" value="ECO:0007669"/>
    <property type="project" value="TreeGrafter"/>
</dbReference>
<accession>G7EAA2</accession>
<dbReference type="OrthoDB" id="10258882at2759"/>
<dbReference type="Proteomes" id="UP000009131">
    <property type="component" value="Unassembled WGS sequence"/>
</dbReference>
<comment type="subcellular location">
    <subcellularLocation>
        <location evidence="1">Cytoplasm</location>
    </subcellularLocation>
</comment>
<evidence type="ECO:0000256" key="4">
    <source>
        <dbReference type="ARBA" id="ARBA00022927"/>
    </source>
</evidence>
<feature type="domain" description="CNH" evidence="6">
    <location>
        <begin position="29"/>
        <end position="372"/>
    </location>
</feature>
<dbReference type="PROSITE" id="PS50219">
    <property type="entry name" value="CNH"/>
    <property type="match status" value="1"/>
</dbReference>
<proteinExistence type="predicted"/>
<dbReference type="InParanoid" id="G7EAA2"/>
<feature type="region of interest" description="Disordered" evidence="5">
    <location>
        <begin position="233"/>
        <end position="276"/>
    </location>
</feature>
<dbReference type="GO" id="GO:0005737">
    <property type="term" value="C:cytoplasm"/>
    <property type="evidence" value="ECO:0007669"/>
    <property type="project" value="UniProtKB-SubCell"/>
</dbReference>
<evidence type="ECO:0000313" key="7">
    <source>
        <dbReference type="EMBL" id="GAA99762.1"/>
    </source>
</evidence>
<evidence type="ECO:0000256" key="5">
    <source>
        <dbReference type="SAM" id="MobiDB-lite"/>
    </source>
</evidence>
<name>G7EAA2_MIXOS</name>
<feature type="compositionally biased region" description="Low complexity" evidence="5">
    <location>
        <begin position="257"/>
        <end position="270"/>
    </location>
</feature>
<keyword evidence="8" id="KW-1185">Reference proteome</keyword>
<dbReference type="AlphaFoldDB" id="G7EAA2"/>
<dbReference type="eggNOG" id="KOG2063">
    <property type="taxonomic scope" value="Eukaryota"/>
</dbReference>
<reference evidence="7 8" key="2">
    <citation type="journal article" date="2012" name="Open Biol.">
        <title>Characteristics of nucleosomes and linker DNA regions on the genome of the basidiomycete Mixia osmundae revealed by mono- and dinucleosome mapping.</title>
        <authorList>
            <person name="Nishida H."/>
            <person name="Kondo S."/>
            <person name="Matsumoto T."/>
            <person name="Suzuki Y."/>
            <person name="Yoshikawa H."/>
            <person name="Taylor T.D."/>
            <person name="Sugiyama J."/>
        </authorList>
    </citation>
    <scope>NUCLEOTIDE SEQUENCE [LARGE SCALE GENOMIC DNA]</scope>
    <source>
        <strain evidence="8">CBS 9802 / IAM 14324 / JCM 22182 / KY 12970</strain>
    </source>
</reference>
<evidence type="ECO:0000313" key="8">
    <source>
        <dbReference type="Proteomes" id="UP000009131"/>
    </source>
</evidence>
<dbReference type="RefSeq" id="XP_014566428.1">
    <property type="nucleotide sequence ID" value="XM_014710942.1"/>
</dbReference>
<keyword evidence="3" id="KW-0963">Cytoplasm</keyword>
<evidence type="ECO:0000256" key="2">
    <source>
        <dbReference type="ARBA" id="ARBA00022448"/>
    </source>
</evidence>
<dbReference type="PANTHER" id="PTHR12894:SF27">
    <property type="entry name" value="TRANSFORMING GROWTH FACTOR-BETA RECEPTOR-ASSOCIATED PROTEIN 1"/>
    <property type="match status" value="1"/>
</dbReference>
<keyword evidence="2" id="KW-0813">Transport</keyword>